<name>A0ABU0FFE5_9HYPH</name>
<evidence type="ECO:0000259" key="6">
    <source>
        <dbReference type="Pfam" id="PF02782"/>
    </source>
</evidence>
<dbReference type="PROSITE" id="PS00445">
    <property type="entry name" value="FGGY_KINASES_2"/>
    <property type="match status" value="1"/>
</dbReference>
<dbReference type="InterPro" id="IPR018483">
    <property type="entry name" value="Carb_kinase_FGGY_CS"/>
</dbReference>
<comment type="similarity">
    <text evidence="1 4">Belongs to the FGGY kinase family.</text>
</comment>
<dbReference type="InterPro" id="IPR050406">
    <property type="entry name" value="FGGY_Carb_Kinase"/>
</dbReference>
<dbReference type="PANTHER" id="PTHR43095">
    <property type="entry name" value="SUGAR KINASE"/>
    <property type="match status" value="1"/>
</dbReference>
<gene>
    <name evidence="7" type="ORF">J3R73_002567</name>
</gene>
<dbReference type="InterPro" id="IPR043129">
    <property type="entry name" value="ATPase_NBD"/>
</dbReference>
<dbReference type="RefSeq" id="WP_307427175.1">
    <property type="nucleotide sequence ID" value="NZ_JAUSVK010000001.1"/>
</dbReference>
<dbReference type="Proteomes" id="UP001237448">
    <property type="component" value="Unassembled WGS sequence"/>
</dbReference>
<evidence type="ECO:0000256" key="2">
    <source>
        <dbReference type="ARBA" id="ARBA00022679"/>
    </source>
</evidence>
<dbReference type="InterPro" id="IPR000577">
    <property type="entry name" value="Carb_kinase_FGGY"/>
</dbReference>
<dbReference type="InterPro" id="IPR018485">
    <property type="entry name" value="FGGY_C"/>
</dbReference>
<reference evidence="7 8" key="1">
    <citation type="submission" date="2023-07" db="EMBL/GenBank/DDBJ databases">
        <title>Genomic Encyclopedia of Type Strains, Phase IV (KMG-IV): sequencing the most valuable type-strain genomes for metagenomic binning, comparative biology and taxonomic classification.</title>
        <authorList>
            <person name="Goeker M."/>
        </authorList>
    </citation>
    <scope>NUCLEOTIDE SEQUENCE [LARGE SCALE GENOMIC DNA]</scope>
    <source>
        <strain evidence="7 8">DSM 5896</strain>
    </source>
</reference>
<dbReference type="CDD" id="cd07802">
    <property type="entry name" value="ASKHA_NBD_FGGY_EcLyxK-like"/>
    <property type="match status" value="1"/>
</dbReference>
<keyword evidence="2 4" id="KW-0808">Transferase</keyword>
<dbReference type="Pfam" id="PF00370">
    <property type="entry name" value="FGGY_N"/>
    <property type="match status" value="1"/>
</dbReference>
<comment type="caution">
    <text evidence="7">The sequence shown here is derived from an EMBL/GenBank/DDBJ whole genome shotgun (WGS) entry which is preliminary data.</text>
</comment>
<sequence length="500" mass="52958">MLLGLDCGSTAIKAALFDETGRTVGIAGHRTAPVHPAPGFVEQDPDLLWKTAASAIRDVLARTGIDAAAIAGIGVTGHGDGVYLADRHGRALGNGIQSVDSRAHAVTAAWREAGILDEAERLTAQRPYPYAATTLLAWIKQYQPERYHHISHVMFCKDWLRFRLAGVFATDPTDASTAFTEPHRQGYDTAILSLFGLDALQAALPPVLPSAGCIGRVTEEAAQATGLLAGTPVSGGMHDVTASAVGLGNLEPGSLSITAGTFSINETLSDRLVVDPRWAARAGLRPGQWMNMSISPASSNNVDWFLAQAYRAEIALAAQGGPPLWSQIEADLAEPPRPDAPIFHPFLYGSPYSEPASASFLGLRSWHTRADMLKAVIEGAVFNHRHHADALASAFPLERAGITGGGSSAPRTAQFFADALGMPVEIPEATEIGALGVALVAGVGIGLYESLEDATGRACRVTGRYAPDPARHAELNRRFRRYQALADAVRPFWTAPAAAD</sequence>
<dbReference type="PANTHER" id="PTHR43095:SF3">
    <property type="entry name" value="L-XYLULOSE_3-KETO-L-GULONATE KINASE"/>
    <property type="match status" value="1"/>
</dbReference>
<evidence type="ECO:0000256" key="3">
    <source>
        <dbReference type="ARBA" id="ARBA00022777"/>
    </source>
</evidence>
<dbReference type="EMBL" id="JAUSVK010000001">
    <property type="protein sequence ID" value="MDQ0392775.1"/>
    <property type="molecule type" value="Genomic_DNA"/>
</dbReference>
<protein>
    <submittedName>
        <fullName evidence="7">L-xylulokinase</fullName>
        <ecNumber evidence="7">2.7.1.53</ecNumber>
    </submittedName>
</protein>
<dbReference type="Pfam" id="PF02782">
    <property type="entry name" value="FGGY_C"/>
    <property type="match status" value="1"/>
</dbReference>
<keyword evidence="3 4" id="KW-0418">Kinase</keyword>
<accession>A0ABU0FFE5</accession>
<dbReference type="InterPro" id="IPR018484">
    <property type="entry name" value="FGGY_N"/>
</dbReference>
<dbReference type="GO" id="GO:0008744">
    <property type="term" value="F:L-xylulokinase activity"/>
    <property type="evidence" value="ECO:0007669"/>
    <property type="project" value="UniProtKB-EC"/>
</dbReference>
<dbReference type="PIRSF" id="PIRSF000538">
    <property type="entry name" value="GlpK"/>
    <property type="match status" value="1"/>
</dbReference>
<feature type="domain" description="Carbohydrate kinase FGGY C-terminal" evidence="6">
    <location>
        <begin position="256"/>
        <end position="443"/>
    </location>
</feature>
<evidence type="ECO:0000313" key="8">
    <source>
        <dbReference type="Proteomes" id="UP001237448"/>
    </source>
</evidence>
<proteinExistence type="inferred from homology"/>
<evidence type="ECO:0000313" key="7">
    <source>
        <dbReference type="EMBL" id="MDQ0392775.1"/>
    </source>
</evidence>
<dbReference type="Gene3D" id="3.30.420.40">
    <property type="match status" value="2"/>
</dbReference>
<dbReference type="SUPFAM" id="SSF53067">
    <property type="entry name" value="Actin-like ATPase domain"/>
    <property type="match status" value="2"/>
</dbReference>
<evidence type="ECO:0000259" key="5">
    <source>
        <dbReference type="Pfam" id="PF00370"/>
    </source>
</evidence>
<evidence type="ECO:0000256" key="4">
    <source>
        <dbReference type="RuleBase" id="RU003733"/>
    </source>
</evidence>
<dbReference type="EC" id="2.7.1.53" evidence="7"/>
<keyword evidence="8" id="KW-1185">Reference proteome</keyword>
<organism evidence="7 8">
    <name type="scientific">Labrys monachus</name>
    <dbReference type="NCBI Taxonomy" id="217067"/>
    <lineage>
        <taxon>Bacteria</taxon>
        <taxon>Pseudomonadati</taxon>
        <taxon>Pseudomonadota</taxon>
        <taxon>Alphaproteobacteria</taxon>
        <taxon>Hyphomicrobiales</taxon>
        <taxon>Xanthobacteraceae</taxon>
        <taxon>Labrys</taxon>
    </lineage>
</organism>
<feature type="domain" description="Carbohydrate kinase FGGY N-terminal" evidence="5">
    <location>
        <begin position="1"/>
        <end position="246"/>
    </location>
</feature>
<evidence type="ECO:0000256" key="1">
    <source>
        <dbReference type="ARBA" id="ARBA00009156"/>
    </source>
</evidence>